<feature type="compositionally biased region" description="Basic residues" evidence="1">
    <location>
        <begin position="214"/>
        <end position="226"/>
    </location>
</feature>
<reference evidence="2" key="1">
    <citation type="journal article" date="2023" name="Nat. Commun.">
        <title>Diploid and tetraploid genomes of Acorus and the evolution of monocots.</title>
        <authorList>
            <person name="Ma L."/>
            <person name="Liu K.W."/>
            <person name="Li Z."/>
            <person name="Hsiao Y.Y."/>
            <person name="Qi Y."/>
            <person name="Fu T."/>
            <person name="Tang G.D."/>
            <person name="Zhang D."/>
            <person name="Sun W.H."/>
            <person name="Liu D.K."/>
            <person name="Li Y."/>
            <person name="Chen G.Z."/>
            <person name="Liu X.D."/>
            <person name="Liao X.Y."/>
            <person name="Jiang Y.T."/>
            <person name="Yu X."/>
            <person name="Hao Y."/>
            <person name="Huang J."/>
            <person name="Zhao X.W."/>
            <person name="Ke S."/>
            <person name="Chen Y.Y."/>
            <person name="Wu W.L."/>
            <person name="Hsu J.L."/>
            <person name="Lin Y.F."/>
            <person name="Huang M.D."/>
            <person name="Li C.Y."/>
            <person name="Huang L."/>
            <person name="Wang Z.W."/>
            <person name="Zhao X."/>
            <person name="Zhong W.Y."/>
            <person name="Peng D.H."/>
            <person name="Ahmad S."/>
            <person name="Lan S."/>
            <person name="Zhang J.S."/>
            <person name="Tsai W.C."/>
            <person name="Van de Peer Y."/>
            <person name="Liu Z.J."/>
        </authorList>
    </citation>
    <scope>NUCLEOTIDE SEQUENCE</scope>
    <source>
        <strain evidence="2">CP</strain>
    </source>
</reference>
<protein>
    <submittedName>
        <fullName evidence="2">Phenylalanine ammonia-lyase</fullName>
    </submittedName>
</protein>
<dbReference type="InterPro" id="IPR008948">
    <property type="entry name" value="L-Aspartase-like"/>
</dbReference>
<feature type="region of interest" description="Disordered" evidence="1">
    <location>
        <begin position="171"/>
        <end position="228"/>
    </location>
</feature>
<dbReference type="GO" id="GO:0003824">
    <property type="term" value="F:catalytic activity"/>
    <property type="evidence" value="ECO:0007669"/>
    <property type="project" value="InterPro"/>
</dbReference>
<feature type="compositionally biased region" description="Basic and acidic residues" evidence="1">
    <location>
        <begin position="76"/>
        <end position="88"/>
    </location>
</feature>
<feature type="compositionally biased region" description="Basic and acidic residues" evidence="1">
    <location>
        <begin position="171"/>
        <end position="185"/>
    </location>
</feature>
<dbReference type="InterPro" id="IPR001106">
    <property type="entry name" value="Aromatic_Lyase"/>
</dbReference>
<feature type="region of interest" description="Disordered" evidence="1">
    <location>
        <begin position="143"/>
        <end position="162"/>
    </location>
</feature>
<reference evidence="2" key="2">
    <citation type="submission" date="2023-06" db="EMBL/GenBank/DDBJ databases">
        <authorList>
            <person name="Ma L."/>
            <person name="Liu K.-W."/>
            <person name="Li Z."/>
            <person name="Hsiao Y.-Y."/>
            <person name="Qi Y."/>
            <person name="Fu T."/>
            <person name="Tang G."/>
            <person name="Zhang D."/>
            <person name="Sun W.-H."/>
            <person name="Liu D.-K."/>
            <person name="Li Y."/>
            <person name="Chen G.-Z."/>
            <person name="Liu X.-D."/>
            <person name="Liao X.-Y."/>
            <person name="Jiang Y.-T."/>
            <person name="Yu X."/>
            <person name="Hao Y."/>
            <person name="Huang J."/>
            <person name="Zhao X.-W."/>
            <person name="Ke S."/>
            <person name="Chen Y.-Y."/>
            <person name="Wu W.-L."/>
            <person name="Hsu J.-L."/>
            <person name="Lin Y.-F."/>
            <person name="Huang M.-D."/>
            <person name="Li C.-Y."/>
            <person name="Huang L."/>
            <person name="Wang Z.-W."/>
            <person name="Zhao X."/>
            <person name="Zhong W.-Y."/>
            <person name="Peng D.-H."/>
            <person name="Ahmad S."/>
            <person name="Lan S."/>
            <person name="Zhang J.-S."/>
            <person name="Tsai W.-C."/>
            <person name="Van De Peer Y."/>
            <person name="Liu Z.-J."/>
        </authorList>
    </citation>
    <scope>NUCLEOTIDE SEQUENCE</scope>
    <source>
        <strain evidence="2">CP</strain>
        <tissue evidence="2">Leaves</tissue>
    </source>
</reference>
<dbReference type="EMBL" id="JAUJYO010000009">
    <property type="protein sequence ID" value="KAK1308741.1"/>
    <property type="molecule type" value="Genomic_DNA"/>
</dbReference>
<feature type="compositionally biased region" description="Basic residues" evidence="1">
    <location>
        <begin position="33"/>
        <end position="44"/>
    </location>
</feature>
<feature type="compositionally biased region" description="Basic and acidic residues" evidence="1">
    <location>
        <begin position="204"/>
        <end position="213"/>
    </location>
</feature>
<feature type="compositionally biased region" description="Low complexity" evidence="1">
    <location>
        <begin position="146"/>
        <end position="162"/>
    </location>
</feature>
<feature type="compositionally biased region" description="Low complexity" evidence="1">
    <location>
        <begin position="109"/>
        <end position="122"/>
    </location>
</feature>
<evidence type="ECO:0000313" key="2">
    <source>
        <dbReference type="EMBL" id="KAK1308741.1"/>
    </source>
</evidence>
<proteinExistence type="predicted"/>
<accession>A0AAV9E5P3</accession>
<dbReference type="PANTHER" id="PTHR10362">
    <property type="entry name" value="HISTIDINE AMMONIA-LYASE"/>
    <property type="match status" value="1"/>
</dbReference>
<evidence type="ECO:0000256" key="1">
    <source>
        <dbReference type="SAM" id="MobiDB-lite"/>
    </source>
</evidence>
<feature type="region of interest" description="Disordered" evidence="1">
    <location>
        <begin position="1"/>
        <end position="133"/>
    </location>
</feature>
<name>A0AAV9E5P3_ACOCL</name>
<keyword evidence="3" id="KW-1185">Reference proteome</keyword>
<evidence type="ECO:0000313" key="3">
    <source>
        <dbReference type="Proteomes" id="UP001180020"/>
    </source>
</evidence>
<dbReference type="Pfam" id="PF00221">
    <property type="entry name" value="Lyase_aromatic"/>
    <property type="match status" value="1"/>
</dbReference>
<dbReference type="Proteomes" id="UP001180020">
    <property type="component" value="Unassembled WGS sequence"/>
</dbReference>
<comment type="caution">
    <text evidence="2">The sequence shown here is derived from an EMBL/GenBank/DDBJ whole genome shotgun (WGS) entry which is preliminary data.</text>
</comment>
<feature type="compositionally biased region" description="Low complexity" evidence="1">
    <location>
        <begin position="90"/>
        <end position="101"/>
    </location>
</feature>
<feature type="compositionally biased region" description="Basic residues" evidence="1">
    <location>
        <begin position="1"/>
        <end position="26"/>
    </location>
</feature>
<dbReference type="SUPFAM" id="SSF48557">
    <property type="entry name" value="L-aspartase-like"/>
    <property type="match status" value="1"/>
</dbReference>
<dbReference type="AlphaFoldDB" id="A0AAV9E5P3"/>
<dbReference type="Gene3D" id="1.20.200.10">
    <property type="entry name" value="Fumarase/aspartase (Central domain)"/>
    <property type="match status" value="2"/>
</dbReference>
<organism evidence="2 3">
    <name type="scientific">Acorus calamus</name>
    <name type="common">Sweet flag</name>
    <dbReference type="NCBI Taxonomy" id="4465"/>
    <lineage>
        <taxon>Eukaryota</taxon>
        <taxon>Viridiplantae</taxon>
        <taxon>Streptophyta</taxon>
        <taxon>Embryophyta</taxon>
        <taxon>Tracheophyta</taxon>
        <taxon>Spermatophyta</taxon>
        <taxon>Magnoliopsida</taxon>
        <taxon>Liliopsida</taxon>
        <taxon>Acoraceae</taxon>
        <taxon>Acorus</taxon>
    </lineage>
</organism>
<sequence>MPPPPRHHHRIRRPRPALLHRWHAHRPPQFQGHRSRRPNHRRNRGLPPLRDPNRVLRAPAQGGPRIGERHRSRVRPRIDGALRGEHPLRPRGGPLRGLLRGDAGEAGVHGPPHAQAQAPPGADRGGGDHGTHTGRLVLHEARAEAARAGPAPEAEAGPVRAPHVPAVARAADRGDPVRDPVHPARDQLGQRQPPHRRLAQQGPPRRELPGDPHRRLHGQHAPRHRRDREAHVRAVLRTRQRLLQQRTPLNLSGGRNPSLDYGFKGAEIAMAAYCSELQFLGNPVTNHVQSAEQHNQDVNSLGLISSRKTAEAVEILKLMSATYLVGLCQAIDLRHLEEIMRNTVRNTVSQVAKRTLTMGVNGELHPSRFCEKDLIKVIDREYVFAYVDEPCSATYPLMQKLRQVLVEHALNNGEKEKEWSTSIFQKISLFEEELKAVLPKEVEAARAAYEAGNSSVPNRIEECRSYPLYKFVREELKTGLLTGEKVRSPGEEFDKVFVAISQGKVIDPLLECLSGWNGAPIPIC</sequence>
<gene>
    <name evidence="2" type="primary">PAL</name>
    <name evidence="2" type="ORF">QJS10_CPA09g02063</name>
</gene>